<keyword evidence="1" id="KW-0732">Signal</keyword>
<gene>
    <name evidence="2" type="ORF">FJQ89_06785</name>
</gene>
<dbReference type="GO" id="GO:0016787">
    <property type="term" value="F:hydrolase activity"/>
    <property type="evidence" value="ECO:0007669"/>
    <property type="project" value="UniProtKB-KW"/>
</dbReference>
<accession>A0A4Y6RCE0</accession>
<reference evidence="2 3" key="1">
    <citation type="submission" date="2019-06" db="EMBL/GenBank/DDBJ databases">
        <title>Complete genome sequence of Janthinobacterium sp. SNU WT3 isolated from diseased rainbow trout.</title>
        <authorList>
            <person name="Oh W.T."/>
            <person name="Park S.C."/>
        </authorList>
    </citation>
    <scope>NUCLEOTIDE SEQUENCE [LARGE SCALE GENOMIC DNA]</scope>
    <source>
        <strain evidence="2 3">SNU WT3</strain>
    </source>
</reference>
<evidence type="ECO:0000313" key="2">
    <source>
        <dbReference type="EMBL" id="QDG70154.1"/>
    </source>
</evidence>
<protein>
    <submittedName>
        <fullName evidence="2">Alpha/beta hydrolase</fullName>
    </submittedName>
</protein>
<sequence>MRSNLTMLVLSLSLGLSGRSSLAQNSSPFPPPTETLGTYVVNSGPGLDTGCTFRGAGPLRITIPVPKLINDRELNADGTLRDPSRLVANGVVSAQATIRFPVYDIDDQAAPGGGIAPEVDRVSFNARFKKVLAGFNNTWTDDTIFVPIEEIKFGQNNTLQIDIDTANAGGGEYWCMAVDWVSIEFEATPPYILQHGISANLSTWDEASAAGVLRALNERGVLFTRFSLGAGAAGNGSAAANAIELNNLITTFLAPLKADKVHVIAHSKGGLDTQALQALGPEFTLVSLSTLSTPHLGSVAADLSVVQKTAADEKRNSGADPDGYVAQYVDTWTFGKGPQFPGLSDLTTYAATAALSTGQRDNIPNTYTIGADADLNHDNLLTFNESTPLFPYEQVHYAAIRTWQVLRDFTSAHMTLSTIPGKYWGTRTVLTYVAVVAPAPQLNDIVVTEDSANPGYGTPVINVGANHSTVKSGANIERILDLTIPLK</sequence>
<dbReference type="AlphaFoldDB" id="A0A4Y6RCE0"/>
<dbReference type="RefSeq" id="WP_141169586.1">
    <property type="nucleotide sequence ID" value="NZ_CP041185.1"/>
</dbReference>
<evidence type="ECO:0000256" key="1">
    <source>
        <dbReference type="SAM" id="SignalP"/>
    </source>
</evidence>
<proteinExistence type="predicted"/>
<keyword evidence="3" id="KW-1185">Reference proteome</keyword>
<organism evidence="2 3">
    <name type="scientific">Janthinobacterium tructae</name>
    <dbReference type="NCBI Taxonomy" id="2590869"/>
    <lineage>
        <taxon>Bacteria</taxon>
        <taxon>Pseudomonadati</taxon>
        <taxon>Pseudomonadota</taxon>
        <taxon>Betaproteobacteria</taxon>
        <taxon>Burkholderiales</taxon>
        <taxon>Oxalobacteraceae</taxon>
        <taxon>Janthinobacterium</taxon>
    </lineage>
</organism>
<feature type="chain" id="PRO_5021475105" evidence="1">
    <location>
        <begin position="24"/>
        <end position="487"/>
    </location>
</feature>
<dbReference type="Gene3D" id="3.40.50.1820">
    <property type="entry name" value="alpha/beta hydrolase"/>
    <property type="match status" value="1"/>
</dbReference>
<feature type="signal peptide" evidence="1">
    <location>
        <begin position="1"/>
        <end position="23"/>
    </location>
</feature>
<dbReference type="EMBL" id="CP041185">
    <property type="protein sequence ID" value="QDG70154.1"/>
    <property type="molecule type" value="Genomic_DNA"/>
</dbReference>
<dbReference type="InterPro" id="IPR029058">
    <property type="entry name" value="AB_hydrolase_fold"/>
</dbReference>
<dbReference type="SUPFAM" id="SSF53474">
    <property type="entry name" value="alpha/beta-Hydrolases"/>
    <property type="match status" value="1"/>
</dbReference>
<evidence type="ECO:0000313" key="3">
    <source>
        <dbReference type="Proteomes" id="UP000316665"/>
    </source>
</evidence>
<keyword evidence="2" id="KW-0378">Hydrolase</keyword>
<name>A0A4Y6RCE0_9BURK</name>
<dbReference type="OrthoDB" id="2004167at2"/>
<dbReference type="Proteomes" id="UP000316665">
    <property type="component" value="Chromosome"/>
</dbReference>
<dbReference type="KEGG" id="jas:FJQ89_06785"/>